<keyword evidence="1" id="KW-0805">Transcription regulation</keyword>
<evidence type="ECO:0000256" key="2">
    <source>
        <dbReference type="ARBA" id="ARBA00023125"/>
    </source>
</evidence>
<dbReference type="Pfam" id="PF06719">
    <property type="entry name" value="AraC_N"/>
    <property type="match status" value="1"/>
</dbReference>
<gene>
    <name evidence="5" type="ORF">E4191_15480</name>
</gene>
<sequence>MTDPFPDLASRLADTLPEGVTRTTLPGVELLKITSPGELTPEVHKPMVSLILQGQKRLLIGAEVLHYHGGDTYVAAVDLPMRVEILGCTRARPYLAVKLGPDPALIADLVGRSGTTAEPSAGRAFAVHPADAELRDAYRRLLQLRDRPEEIAVLGPLIQREILFRLLRGPQGPILRKIAGGIGHGTGIGPAISLIRAGYAGQIRVSDLARASGMSVATLHRRFKAETGMSPLQYRTLIRLYEARSRLITSPGNVAGVAFGLGYESASQFSRDYARAFGAPPLRDARRIRAGLVDERAESPV</sequence>
<reference evidence="6" key="1">
    <citation type="submission" date="2019-03" db="EMBL/GenBank/DDBJ databases">
        <authorList>
            <person name="Li J."/>
        </authorList>
    </citation>
    <scope>NUCLEOTIDE SEQUENCE [LARGE SCALE GENOMIC DNA]</scope>
    <source>
        <strain evidence="6">2251</strain>
    </source>
</reference>
<keyword evidence="3" id="KW-0804">Transcription</keyword>
<evidence type="ECO:0000313" key="6">
    <source>
        <dbReference type="Proteomes" id="UP000296374"/>
    </source>
</evidence>
<dbReference type="AlphaFoldDB" id="A0A4P7HQ43"/>
<dbReference type="PROSITE" id="PS00041">
    <property type="entry name" value="HTH_ARAC_FAMILY_1"/>
    <property type="match status" value="1"/>
</dbReference>
<dbReference type="Pfam" id="PF12833">
    <property type="entry name" value="HTH_18"/>
    <property type="match status" value="1"/>
</dbReference>
<dbReference type="Proteomes" id="UP000296374">
    <property type="component" value="Chromosome"/>
</dbReference>
<dbReference type="RefSeq" id="WP_135314194.1">
    <property type="nucleotide sequence ID" value="NZ_CP038439.1"/>
</dbReference>
<protein>
    <submittedName>
        <fullName evidence="5">AraC family transcriptional regulator</fullName>
    </submittedName>
</protein>
<dbReference type="InterPro" id="IPR018062">
    <property type="entry name" value="HTH_AraC-typ_CS"/>
</dbReference>
<dbReference type="Gene3D" id="1.10.10.60">
    <property type="entry name" value="Homeodomain-like"/>
    <property type="match status" value="2"/>
</dbReference>
<evidence type="ECO:0000259" key="4">
    <source>
        <dbReference type="PROSITE" id="PS01124"/>
    </source>
</evidence>
<feature type="domain" description="HTH araC/xylS-type" evidence="4">
    <location>
        <begin position="189"/>
        <end position="287"/>
    </location>
</feature>
<dbReference type="InterPro" id="IPR009057">
    <property type="entry name" value="Homeodomain-like_sf"/>
</dbReference>
<organism evidence="5 6">
    <name type="scientific">Paracoccus liaowanqingii</name>
    <dbReference type="NCBI Taxonomy" id="2560053"/>
    <lineage>
        <taxon>Bacteria</taxon>
        <taxon>Pseudomonadati</taxon>
        <taxon>Pseudomonadota</taxon>
        <taxon>Alphaproteobacteria</taxon>
        <taxon>Rhodobacterales</taxon>
        <taxon>Paracoccaceae</taxon>
        <taxon>Paracoccus</taxon>
    </lineage>
</organism>
<dbReference type="SUPFAM" id="SSF46689">
    <property type="entry name" value="Homeodomain-like"/>
    <property type="match status" value="2"/>
</dbReference>
<proteinExistence type="predicted"/>
<dbReference type="GO" id="GO:0003700">
    <property type="term" value="F:DNA-binding transcription factor activity"/>
    <property type="evidence" value="ECO:0007669"/>
    <property type="project" value="InterPro"/>
</dbReference>
<dbReference type="GO" id="GO:0043565">
    <property type="term" value="F:sequence-specific DNA binding"/>
    <property type="evidence" value="ECO:0007669"/>
    <property type="project" value="InterPro"/>
</dbReference>
<evidence type="ECO:0000313" key="5">
    <source>
        <dbReference type="EMBL" id="QBX35930.1"/>
    </source>
</evidence>
<dbReference type="InterPro" id="IPR018060">
    <property type="entry name" value="HTH_AraC"/>
</dbReference>
<evidence type="ECO:0000256" key="3">
    <source>
        <dbReference type="ARBA" id="ARBA00023163"/>
    </source>
</evidence>
<dbReference type="InterPro" id="IPR009594">
    <property type="entry name" value="Tscrpt_reg_HTH_AraC_N"/>
</dbReference>
<name>A0A4P7HQ43_9RHOB</name>
<dbReference type="PROSITE" id="PS01124">
    <property type="entry name" value="HTH_ARAC_FAMILY_2"/>
    <property type="match status" value="1"/>
</dbReference>
<accession>A0A4P7HQ43</accession>
<dbReference type="KEGG" id="plia:E4191_15480"/>
<evidence type="ECO:0000256" key="1">
    <source>
        <dbReference type="ARBA" id="ARBA00023015"/>
    </source>
</evidence>
<dbReference type="SMART" id="SM00342">
    <property type="entry name" value="HTH_ARAC"/>
    <property type="match status" value="1"/>
</dbReference>
<keyword evidence="2" id="KW-0238">DNA-binding</keyword>
<dbReference type="PANTHER" id="PTHR43436">
    <property type="entry name" value="ARAC-FAMILY TRANSCRIPTIONAL REGULATOR"/>
    <property type="match status" value="1"/>
</dbReference>
<dbReference type="EMBL" id="CP038439">
    <property type="protein sequence ID" value="QBX35930.1"/>
    <property type="molecule type" value="Genomic_DNA"/>
</dbReference>
<dbReference type="PANTHER" id="PTHR43436:SF1">
    <property type="entry name" value="TRANSCRIPTIONAL REGULATORY PROTEIN"/>
    <property type="match status" value="1"/>
</dbReference>